<feature type="compositionally biased region" description="Basic and acidic residues" evidence="1">
    <location>
        <begin position="85"/>
        <end position="94"/>
    </location>
</feature>
<feature type="compositionally biased region" description="Basic and acidic residues" evidence="1">
    <location>
        <begin position="101"/>
        <end position="129"/>
    </location>
</feature>
<organism evidence="2">
    <name type="scientific">Noccaea caerulescens</name>
    <name type="common">Alpine penny-cress</name>
    <name type="synonym">Thlaspi caerulescens</name>
    <dbReference type="NCBI Taxonomy" id="107243"/>
    <lineage>
        <taxon>Eukaryota</taxon>
        <taxon>Viridiplantae</taxon>
        <taxon>Streptophyta</taxon>
        <taxon>Embryophyta</taxon>
        <taxon>Tracheophyta</taxon>
        <taxon>Spermatophyta</taxon>
        <taxon>Magnoliopsida</taxon>
        <taxon>eudicotyledons</taxon>
        <taxon>Gunneridae</taxon>
        <taxon>Pentapetalae</taxon>
        <taxon>rosids</taxon>
        <taxon>malvids</taxon>
        <taxon>Brassicales</taxon>
        <taxon>Brassicaceae</taxon>
        <taxon>Coluteocarpeae</taxon>
        <taxon>Noccaea</taxon>
    </lineage>
</organism>
<accession>A0A1J3FBD4</accession>
<sequence length="364" mass="41649">MEEYTDGKRKSAPSLPANYISILQLQERWIKEKERKRKEEERRRKQEAEEQQQRIEEDLKRAEVQGKREDLDEKRLNRNNRKHWDRNIKKKESIDGGEASCADKEETASIRSERGEDAAPRDEDLLDKNRGRRKRYDSNKKKKKDAAAAAAVKGDVVDECGSIAPPENVVTENHTPVKDAIRVNRKKGKKATGKKTVTDDATAIETKFENLSINRGETENVKAQTRLSNRNQPKQRHDLHPQCVAVEENVVECGTENHTPVKDGIRVYRKKGEKTKGKLSVGSREKAVADDDKVIDTQCENNSIERGESKNLKAQTRSRNRHYRLNQRHDLPPRHVRMHIGDATMVWVKKGQNERAGDGTGSGL</sequence>
<feature type="compositionally biased region" description="Basic residues" evidence="1">
    <location>
        <begin position="130"/>
        <end position="144"/>
    </location>
</feature>
<dbReference type="AlphaFoldDB" id="A0A1J3FBD4"/>
<protein>
    <submittedName>
        <fullName evidence="2">Uncharacterized protein</fullName>
    </submittedName>
</protein>
<evidence type="ECO:0000313" key="2">
    <source>
        <dbReference type="EMBL" id="JAU41433.1"/>
    </source>
</evidence>
<evidence type="ECO:0000256" key="1">
    <source>
        <dbReference type="SAM" id="MobiDB-lite"/>
    </source>
</evidence>
<reference evidence="2" key="1">
    <citation type="submission" date="2016-07" db="EMBL/GenBank/DDBJ databases">
        <title>De novo transcriptome assembly of four accessions of the metal hyperaccumulator plant Noccaea caerulescens.</title>
        <authorList>
            <person name="Blande D."/>
            <person name="Halimaa P."/>
            <person name="Tervahauta A.I."/>
            <person name="Aarts M.G."/>
            <person name="Karenlampi S.O."/>
        </authorList>
    </citation>
    <scope>NUCLEOTIDE SEQUENCE</scope>
</reference>
<feature type="region of interest" description="Disordered" evidence="1">
    <location>
        <begin position="33"/>
        <end position="153"/>
    </location>
</feature>
<feature type="compositionally biased region" description="Basic and acidic residues" evidence="1">
    <location>
        <begin position="33"/>
        <end position="76"/>
    </location>
</feature>
<gene>
    <name evidence="2" type="ORF">LC_TR14901_c0_g1_i1_g.50714</name>
</gene>
<dbReference type="EMBL" id="GEVK01011399">
    <property type="protein sequence ID" value="JAU41433.1"/>
    <property type="molecule type" value="Transcribed_RNA"/>
</dbReference>
<proteinExistence type="predicted"/>
<name>A0A1J3FBD4_NOCCA</name>